<keyword evidence="3" id="KW-1185">Reference proteome</keyword>
<reference evidence="2 3" key="1">
    <citation type="journal article" date="2014" name="PLoS Genet.">
        <title>Phylogenetically driven sequencing of extremely halophilic archaea reveals strategies for static and dynamic osmo-response.</title>
        <authorList>
            <person name="Becker E.A."/>
            <person name="Seitzer P.M."/>
            <person name="Tritt A."/>
            <person name="Larsen D."/>
            <person name="Krusor M."/>
            <person name="Yao A.I."/>
            <person name="Wu D."/>
            <person name="Madern D."/>
            <person name="Eisen J.A."/>
            <person name="Darling A.E."/>
            <person name="Facciotti M.T."/>
        </authorList>
    </citation>
    <scope>NUCLEOTIDE SEQUENCE [LARGE SCALE GENOMIC DNA]</scope>
    <source>
        <strain evidence="2 3">ATCC BAA-1512</strain>
    </source>
</reference>
<dbReference type="AlphaFoldDB" id="M0IGC1"/>
<organism evidence="2 3">
    <name type="scientific">Haloferax mucosum ATCC BAA-1512</name>
    <dbReference type="NCBI Taxonomy" id="662479"/>
    <lineage>
        <taxon>Archaea</taxon>
        <taxon>Methanobacteriati</taxon>
        <taxon>Methanobacteriota</taxon>
        <taxon>Stenosarchaea group</taxon>
        <taxon>Halobacteria</taxon>
        <taxon>Halobacteriales</taxon>
        <taxon>Haloferacaceae</taxon>
        <taxon>Haloferax</taxon>
    </lineage>
</organism>
<feature type="region of interest" description="Disordered" evidence="1">
    <location>
        <begin position="17"/>
        <end position="36"/>
    </location>
</feature>
<protein>
    <submittedName>
        <fullName evidence="2">Uncharacterized protein</fullName>
    </submittedName>
</protein>
<proteinExistence type="predicted"/>
<evidence type="ECO:0000313" key="3">
    <source>
        <dbReference type="Proteomes" id="UP000011550"/>
    </source>
</evidence>
<evidence type="ECO:0000313" key="2">
    <source>
        <dbReference type="EMBL" id="ELZ95821.1"/>
    </source>
</evidence>
<accession>M0IGC1</accession>
<dbReference type="STRING" id="662479.C440_06012"/>
<sequence>MNSVTVANERRSVITGVKNPRSYLTDRPQDKRSEQQTENWEWFVKVVDERTHKSFYVFIHHYRYFLPESKIPANV</sequence>
<comment type="caution">
    <text evidence="2">The sequence shown here is derived from an EMBL/GenBank/DDBJ whole genome shotgun (WGS) entry which is preliminary data.</text>
</comment>
<dbReference type="Proteomes" id="UP000011550">
    <property type="component" value="Unassembled WGS sequence"/>
</dbReference>
<gene>
    <name evidence="2" type="ORF">C440_06012</name>
</gene>
<name>M0IGC1_9EURY</name>
<dbReference type="EMBL" id="AOLN01000010">
    <property type="protein sequence ID" value="ELZ95821.1"/>
    <property type="molecule type" value="Genomic_DNA"/>
</dbReference>
<evidence type="ECO:0000256" key="1">
    <source>
        <dbReference type="SAM" id="MobiDB-lite"/>
    </source>
</evidence>